<evidence type="ECO:0000313" key="1">
    <source>
        <dbReference type="EMBL" id="GJC89312.1"/>
    </source>
</evidence>
<sequence length="111" mass="11857">MTGTGTGGNRTNAGNGIGSDMFWSAVWRWAGLLVRSPTASILAFSTSAAKADGRRPRHAIITRLLISATRRAWGQVALPPLQAQSVAISTAVTSLNLGLKKLREQQWAEAR</sequence>
<name>A0AA37GZT5_9PEZI</name>
<protein>
    <submittedName>
        <fullName evidence="1">Uncharacterized protein</fullName>
    </submittedName>
</protein>
<keyword evidence="2" id="KW-1185">Reference proteome</keyword>
<reference evidence="1 2" key="1">
    <citation type="submission" date="2021-07" db="EMBL/GenBank/DDBJ databases">
        <title>Genome data of Colletotrichum spaethianum.</title>
        <authorList>
            <person name="Utami Y.D."/>
            <person name="Hiruma K."/>
        </authorList>
    </citation>
    <scope>NUCLEOTIDE SEQUENCE [LARGE SCALE GENOMIC DNA]</scope>
    <source>
        <strain evidence="1 2">MAFF 242679</strain>
    </source>
</reference>
<accession>A0AA37GZT5</accession>
<dbReference type="Proteomes" id="UP001055172">
    <property type="component" value="Unassembled WGS sequence"/>
</dbReference>
<dbReference type="EMBL" id="BPPX01000040">
    <property type="protein sequence ID" value="GJC89312.1"/>
    <property type="molecule type" value="Genomic_DNA"/>
</dbReference>
<gene>
    <name evidence="1" type="ORF">ColLi_12150</name>
</gene>
<evidence type="ECO:0000313" key="2">
    <source>
        <dbReference type="Proteomes" id="UP001055172"/>
    </source>
</evidence>
<dbReference type="AlphaFoldDB" id="A0AA37GZT5"/>
<organism evidence="1 2">
    <name type="scientific">Colletotrichum liriopes</name>
    <dbReference type="NCBI Taxonomy" id="708192"/>
    <lineage>
        <taxon>Eukaryota</taxon>
        <taxon>Fungi</taxon>
        <taxon>Dikarya</taxon>
        <taxon>Ascomycota</taxon>
        <taxon>Pezizomycotina</taxon>
        <taxon>Sordariomycetes</taxon>
        <taxon>Hypocreomycetidae</taxon>
        <taxon>Glomerellales</taxon>
        <taxon>Glomerellaceae</taxon>
        <taxon>Colletotrichum</taxon>
        <taxon>Colletotrichum spaethianum species complex</taxon>
    </lineage>
</organism>
<comment type="caution">
    <text evidence="1">The sequence shown here is derived from an EMBL/GenBank/DDBJ whole genome shotgun (WGS) entry which is preliminary data.</text>
</comment>
<proteinExistence type="predicted"/>